<dbReference type="GO" id="GO:0006508">
    <property type="term" value="P:proteolysis"/>
    <property type="evidence" value="ECO:0007669"/>
    <property type="project" value="InterPro"/>
</dbReference>
<dbReference type="Pfam" id="PF17917">
    <property type="entry name" value="RT_RNaseH"/>
    <property type="match status" value="1"/>
</dbReference>
<keyword evidence="7" id="KW-0695">RNA-directed DNA polymerase</keyword>
<dbReference type="InterPro" id="IPR036397">
    <property type="entry name" value="RNaseH_sf"/>
</dbReference>
<sequence>MEIDTGASFSVINEKTLQEISRGKGNLDLKQTEISLRTYTGEKISPKGITEVVVEYNNPVSRLPLLVLKGNGPNLIGRNWLENICLNWTSIKRLAKPNLEEVLNKYDDLFTDELGKLNGVTAKIYVDPSTKPIFVKLSRQGTIETVQYSDWATPVVPIMKPDGSVRLCGDYKRTVNKVSRLDAYPLPKIEEVHNKLAGGKTFTELDLSHAYEQMVLDDASKDVNDGKFTQRNSIHWQSGILLDNILISGPTDEEHLQNLEEVMKRLSEAGLRLKKSKCRFMQPTLECLGYRNDETGIYPVEAKVKAVQEAPTPTNVTELKAYLGLLNFYGKFLPNLSTELEPLYQLLRKNQRWKWNTEQIRAFERSKTLLQSAAVLVHYDPHKKLTVSCDASPYGVGAVLSHEMPDGSERPIAFASRTLTSAEKKYSQLDKEGLAMVFAVKKFHQFLYGRHYTIYTDHKPLLGIFKCEKPVPLMASGRIQRWALTLAAYEYDLIYRPGKENGNADALSRLPLKIEPKSTPIPQEVVNLVDHLNQSPVDALKIKQWTLRDPVLSRVLKFTLQGWPSQVNDENIKPYLTRKDEISVQDGCLLWGSRVVVPPKGRTDVLNLLHDTHPGMSRMKSLARGHVWRPGIDKEIEEKAKKCSTCQVHQRTPQRVPLHPWEWPHRPWSRIHIDYAGPFMGKMFLLIIDAHSKWLDIHITNSCNTQSTVEKLRITFANHGLPEMVVSDNGPAFVSKKFEEFMKNNGIRHVKSAPYHPSTNGLVERAVQTFKKAMKKQSGTLQTRLSRFLFKYRTTPHTTTGISPAELRWGTKLRSHLTLLQPDVGKTVRYAQHKQKRHCDEHVRQRSVSIGDDVFVRNYSNPKFPWTAGKVVESTGPISAKVALDDGKMVRRHQDQISSSSTKDSSIIAPEEIQESNTSTEETQAPETQAPETQAPETQAPETQAPETQTRRYPTRERRRPKKLDDYEL</sequence>
<dbReference type="FunFam" id="3.10.20.370:FF:000001">
    <property type="entry name" value="Retrovirus-related Pol polyprotein from transposon 17.6-like protein"/>
    <property type="match status" value="1"/>
</dbReference>
<dbReference type="InterPro" id="IPR041588">
    <property type="entry name" value="Integrase_H2C2"/>
</dbReference>
<dbReference type="InterPro" id="IPR001584">
    <property type="entry name" value="Integrase_cat-core"/>
</dbReference>
<dbReference type="Gene3D" id="3.30.70.270">
    <property type="match status" value="3"/>
</dbReference>
<proteinExistence type="predicted"/>
<dbReference type="InterPro" id="IPR043502">
    <property type="entry name" value="DNA/RNA_pol_sf"/>
</dbReference>
<dbReference type="SUPFAM" id="SSF53098">
    <property type="entry name" value="Ribonuclease H-like"/>
    <property type="match status" value="1"/>
</dbReference>
<evidence type="ECO:0000256" key="4">
    <source>
        <dbReference type="ARBA" id="ARBA00022722"/>
    </source>
</evidence>
<dbReference type="FunFam" id="3.30.420.10:FF:000063">
    <property type="entry name" value="Retrovirus-related Pol polyprotein from transposon 297-like Protein"/>
    <property type="match status" value="1"/>
</dbReference>
<dbReference type="FunFam" id="3.30.70.270:FF:000003">
    <property type="entry name" value="Transposon Ty3-G Gag-Pol polyprotein"/>
    <property type="match status" value="1"/>
</dbReference>
<keyword evidence="4" id="KW-0540">Nuclease</keyword>
<evidence type="ECO:0000256" key="7">
    <source>
        <dbReference type="ARBA" id="ARBA00022918"/>
    </source>
</evidence>
<evidence type="ECO:0000256" key="3">
    <source>
        <dbReference type="ARBA" id="ARBA00022695"/>
    </source>
</evidence>
<dbReference type="CDD" id="cd09274">
    <property type="entry name" value="RNase_HI_RT_Ty3"/>
    <property type="match status" value="1"/>
</dbReference>
<feature type="compositionally biased region" description="Polar residues" evidence="8">
    <location>
        <begin position="915"/>
        <end position="942"/>
    </location>
</feature>
<dbReference type="PROSITE" id="PS50994">
    <property type="entry name" value="INTEGRASE"/>
    <property type="match status" value="1"/>
</dbReference>
<dbReference type="SUPFAM" id="SSF56672">
    <property type="entry name" value="DNA/RNA polymerases"/>
    <property type="match status" value="1"/>
</dbReference>
<dbReference type="GO" id="GO:0003676">
    <property type="term" value="F:nucleic acid binding"/>
    <property type="evidence" value="ECO:0007669"/>
    <property type="project" value="InterPro"/>
</dbReference>
<dbReference type="FunFam" id="3.30.70.270:FF:000020">
    <property type="entry name" value="Transposon Tf2-6 polyprotein-like Protein"/>
    <property type="match status" value="1"/>
</dbReference>
<dbReference type="OrthoDB" id="5986604at2759"/>
<dbReference type="InterPro" id="IPR041373">
    <property type="entry name" value="RT_RNaseH"/>
</dbReference>
<feature type="compositionally biased region" description="Basic and acidic residues" evidence="8">
    <location>
        <begin position="886"/>
        <end position="895"/>
    </location>
</feature>
<dbReference type="AlphaFoldDB" id="A0A7D9JDA7"/>
<evidence type="ECO:0000256" key="8">
    <source>
        <dbReference type="SAM" id="MobiDB-lite"/>
    </source>
</evidence>
<dbReference type="InterPro" id="IPR050951">
    <property type="entry name" value="Retrovirus_Pol_polyprotein"/>
</dbReference>
<evidence type="ECO:0000256" key="6">
    <source>
        <dbReference type="ARBA" id="ARBA00022801"/>
    </source>
</evidence>
<dbReference type="CDD" id="cd01647">
    <property type="entry name" value="RT_LTR"/>
    <property type="match status" value="1"/>
</dbReference>
<dbReference type="EC" id="2.7.7.49" evidence="1"/>
<dbReference type="Pfam" id="PF17921">
    <property type="entry name" value="Integrase_H2C2"/>
    <property type="match status" value="1"/>
</dbReference>
<gene>
    <name evidence="9" type="ORF">PACLA_8A039272</name>
</gene>
<keyword evidence="6" id="KW-0378">Hydrolase</keyword>
<dbReference type="PANTHER" id="PTHR37984">
    <property type="entry name" value="PROTEIN CBG26694"/>
    <property type="match status" value="1"/>
</dbReference>
<dbReference type="InterPro" id="IPR012337">
    <property type="entry name" value="RNaseH-like_sf"/>
</dbReference>
<evidence type="ECO:0000313" key="9">
    <source>
        <dbReference type="EMBL" id="CAB4027449.1"/>
    </source>
</evidence>
<keyword evidence="5" id="KW-0255">Endonuclease</keyword>
<feature type="compositionally biased region" description="Low complexity" evidence="8">
    <location>
        <begin position="897"/>
        <end position="908"/>
    </location>
</feature>
<dbReference type="Proteomes" id="UP001152795">
    <property type="component" value="Unassembled WGS sequence"/>
</dbReference>
<dbReference type="GO" id="GO:0004519">
    <property type="term" value="F:endonuclease activity"/>
    <property type="evidence" value="ECO:0007669"/>
    <property type="project" value="UniProtKB-KW"/>
</dbReference>
<reference evidence="9" key="1">
    <citation type="submission" date="2020-04" db="EMBL/GenBank/DDBJ databases">
        <authorList>
            <person name="Alioto T."/>
            <person name="Alioto T."/>
            <person name="Gomez Garrido J."/>
        </authorList>
    </citation>
    <scope>NUCLEOTIDE SEQUENCE</scope>
    <source>
        <strain evidence="9">A484AB</strain>
    </source>
</reference>
<evidence type="ECO:0000256" key="5">
    <source>
        <dbReference type="ARBA" id="ARBA00022759"/>
    </source>
</evidence>
<dbReference type="Gene3D" id="2.40.70.10">
    <property type="entry name" value="Acid Proteases"/>
    <property type="match status" value="1"/>
</dbReference>
<dbReference type="Pfam" id="PF00665">
    <property type="entry name" value="rve"/>
    <property type="match status" value="1"/>
</dbReference>
<name>A0A7D9JDA7_PARCT</name>
<evidence type="ECO:0000313" key="10">
    <source>
        <dbReference type="Proteomes" id="UP001152795"/>
    </source>
</evidence>
<dbReference type="InterPro" id="IPR043128">
    <property type="entry name" value="Rev_trsase/Diguanyl_cyclase"/>
</dbReference>
<dbReference type="Gene3D" id="3.30.420.10">
    <property type="entry name" value="Ribonuclease H-like superfamily/Ribonuclease H"/>
    <property type="match status" value="1"/>
</dbReference>
<dbReference type="InterPro" id="IPR001995">
    <property type="entry name" value="Peptidase_A2_cat"/>
</dbReference>
<dbReference type="PROSITE" id="PS50175">
    <property type="entry name" value="ASP_PROT_RETROV"/>
    <property type="match status" value="1"/>
</dbReference>
<keyword evidence="3" id="KW-0548">Nucleotidyltransferase</keyword>
<evidence type="ECO:0000256" key="2">
    <source>
        <dbReference type="ARBA" id="ARBA00022679"/>
    </source>
</evidence>
<dbReference type="FunFam" id="1.10.340.70:FF:000003">
    <property type="entry name" value="Protein CBG25708"/>
    <property type="match status" value="1"/>
</dbReference>
<dbReference type="EMBL" id="CACRXK020014811">
    <property type="protein sequence ID" value="CAB4027449.1"/>
    <property type="molecule type" value="Genomic_DNA"/>
</dbReference>
<feature type="region of interest" description="Disordered" evidence="8">
    <location>
        <begin position="886"/>
        <end position="969"/>
    </location>
</feature>
<dbReference type="SUPFAM" id="SSF50630">
    <property type="entry name" value="Acid proteases"/>
    <property type="match status" value="1"/>
</dbReference>
<dbReference type="Gene3D" id="3.10.10.10">
    <property type="entry name" value="HIV Type 1 Reverse Transcriptase, subunit A, domain 1"/>
    <property type="match status" value="1"/>
</dbReference>
<keyword evidence="2" id="KW-0808">Transferase</keyword>
<dbReference type="GO" id="GO:0015074">
    <property type="term" value="P:DNA integration"/>
    <property type="evidence" value="ECO:0007669"/>
    <property type="project" value="InterPro"/>
</dbReference>
<dbReference type="InterPro" id="IPR021109">
    <property type="entry name" value="Peptidase_aspartic_dom_sf"/>
</dbReference>
<evidence type="ECO:0000256" key="1">
    <source>
        <dbReference type="ARBA" id="ARBA00012493"/>
    </source>
</evidence>
<dbReference type="PANTHER" id="PTHR37984:SF13">
    <property type="entry name" value="RIBONUCLEASE H"/>
    <property type="match status" value="1"/>
</dbReference>
<dbReference type="GO" id="GO:0003964">
    <property type="term" value="F:RNA-directed DNA polymerase activity"/>
    <property type="evidence" value="ECO:0007669"/>
    <property type="project" value="UniProtKB-KW"/>
</dbReference>
<keyword evidence="10" id="KW-1185">Reference proteome</keyword>
<organism evidence="9 10">
    <name type="scientific">Paramuricea clavata</name>
    <name type="common">Red gorgonian</name>
    <name type="synonym">Violescent sea-whip</name>
    <dbReference type="NCBI Taxonomy" id="317549"/>
    <lineage>
        <taxon>Eukaryota</taxon>
        <taxon>Metazoa</taxon>
        <taxon>Cnidaria</taxon>
        <taxon>Anthozoa</taxon>
        <taxon>Octocorallia</taxon>
        <taxon>Malacalcyonacea</taxon>
        <taxon>Plexauridae</taxon>
        <taxon>Paramuricea</taxon>
    </lineage>
</organism>
<accession>A0A7D9JDA7</accession>
<protein>
    <recommendedName>
        <fullName evidence="1">RNA-directed DNA polymerase</fullName>
        <ecNumber evidence="1">2.7.7.49</ecNumber>
    </recommendedName>
</protein>
<dbReference type="GO" id="GO:0004190">
    <property type="term" value="F:aspartic-type endopeptidase activity"/>
    <property type="evidence" value="ECO:0007669"/>
    <property type="project" value="InterPro"/>
</dbReference>
<dbReference type="Gene3D" id="1.10.340.70">
    <property type="match status" value="1"/>
</dbReference>
<comment type="caution">
    <text evidence="9">The sequence shown here is derived from an EMBL/GenBank/DDBJ whole genome shotgun (WGS) entry which is preliminary data.</text>
</comment>